<dbReference type="Pfam" id="PF03787">
    <property type="entry name" value="RAMPs"/>
    <property type="match status" value="2"/>
</dbReference>
<organism evidence="3 4">
    <name type="scientific">Selenomonas sputigena</name>
    <dbReference type="NCBI Taxonomy" id="69823"/>
    <lineage>
        <taxon>Bacteria</taxon>
        <taxon>Bacillati</taxon>
        <taxon>Bacillota</taxon>
        <taxon>Negativicutes</taxon>
        <taxon>Selenomonadales</taxon>
        <taxon>Selenomonadaceae</taxon>
        <taxon>Selenomonas</taxon>
    </lineage>
</organism>
<comment type="caution">
    <text evidence="3">The sequence shown here is derived from an EMBL/GenBank/DDBJ whole genome shotgun (WGS) entry which is preliminary data.</text>
</comment>
<dbReference type="Proteomes" id="UP001559623">
    <property type="component" value="Unassembled WGS sequence"/>
</dbReference>
<feature type="domain" description="CRISPR type III-associated protein" evidence="2">
    <location>
        <begin position="271"/>
        <end position="419"/>
    </location>
</feature>
<evidence type="ECO:0000313" key="4">
    <source>
        <dbReference type="Proteomes" id="UP001559623"/>
    </source>
</evidence>
<dbReference type="RefSeq" id="WP_368847997.1">
    <property type="nucleotide sequence ID" value="NZ_CP194411.1"/>
</dbReference>
<dbReference type="InterPro" id="IPR052216">
    <property type="entry name" value="CRISPR_Csm3_endoribonuclease"/>
</dbReference>
<evidence type="ECO:0000259" key="2">
    <source>
        <dbReference type="Pfam" id="PF03787"/>
    </source>
</evidence>
<reference evidence="3 4" key="1">
    <citation type="submission" date="2023-04" db="EMBL/GenBank/DDBJ databases">
        <title>Genome Sequence of Selenomonas sputigena ATCC 33150.</title>
        <authorList>
            <person name="Miller D.P."/>
            <person name="Anvari S."/>
            <person name="Polson S.W."/>
            <person name="Macdonald M."/>
            <person name="Mcdowell J.V."/>
        </authorList>
    </citation>
    <scope>NUCLEOTIDE SEQUENCE [LARGE SCALE GENOMIC DNA]</scope>
    <source>
        <strain evidence="3 4">ATCC 33150</strain>
    </source>
</reference>
<feature type="domain" description="CRISPR type III-associated protein" evidence="2">
    <location>
        <begin position="37"/>
        <end position="201"/>
    </location>
</feature>
<keyword evidence="4" id="KW-1185">Reference proteome</keyword>
<evidence type="ECO:0000256" key="1">
    <source>
        <dbReference type="ARBA" id="ARBA00023118"/>
    </source>
</evidence>
<dbReference type="PANTHER" id="PTHR35579:SF6">
    <property type="entry name" value="DUF324 DOMAIN-CONTAINING PROTEIN"/>
    <property type="match status" value="1"/>
</dbReference>
<accession>A0ABV3X891</accession>
<proteinExistence type="predicted"/>
<gene>
    <name evidence="3" type="ORF">QCO44_11725</name>
</gene>
<protein>
    <submittedName>
        <fullName evidence="3">RAMP superfamily CRISPR-associated protein</fullName>
    </submittedName>
</protein>
<evidence type="ECO:0000313" key="3">
    <source>
        <dbReference type="EMBL" id="MEX5286279.1"/>
    </source>
</evidence>
<name>A0ABV3X891_9FIRM</name>
<dbReference type="InterPro" id="IPR005537">
    <property type="entry name" value="RAMP_III_fam"/>
</dbReference>
<dbReference type="PANTHER" id="PTHR35579">
    <property type="entry name" value="CRISPR SYSTEM CMS ENDORIBONUCLEASE CSM3"/>
    <property type="match status" value="1"/>
</dbReference>
<sequence length="467" mass="50559">MTETSAAKKTYADTASGKESKLNAASVTGKILMEGTLVLDSPLLIGTGLMKDGARNEVDTQILKDRHERPFIPGTSLAGVLRSLLPEDTAELLFGKIVRGKKADDSWQSAVDIEDVKLENASIVLRDGVGIAAYAGTALKGRKYNYEAVERGAKGRLRMTVTRRMKQEEKGDIEEAVKKLTDWLAGGIRVGALTSKGFGKISVSDVKASFYDFHDFADVRRWLLREAAEKSYAGQKSSGRRAPGIFSVDASFAVRGSLIVRENNVDANDKIKARQKKSGADFLLPGTSLKGVLRHRAEEILDILKKPAGMLDGLMGCSRESGGQKSRFLVDETYFRDGVKAAAHARNRIDCFTGGTVDSVLFTEEPVWQKEKGTPTLSLHYEIRDYAPWEAGLALYLLRDLWQGNIAVGGESSVGRGRLAGISATISLGEESCTLGADGEITGDGAAKLEACAKALRDYEEKEEEGA</sequence>
<keyword evidence="1" id="KW-0051">Antiviral defense</keyword>
<dbReference type="EMBL" id="JARVLH010000009">
    <property type="protein sequence ID" value="MEX5286279.1"/>
    <property type="molecule type" value="Genomic_DNA"/>
</dbReference>
<dbReference type="CDD" id="cd09726">
    <property type="entry name" value="RAMP_I_III"/>
    <property type="match status" value="1"/>
</dbReference>